<sequence>MRYLLILFLLTSCSADSGSPESFNYPESKRERTNYNLHGTTVMDPYFYMEDFESPYVVEWSNQQNAFVESYLEGSEISTIQDILSEAYSSEYFSMSYFNPESEYYFYNSGSEQHHLYMKKGDAVILDPNLWSDDQTLNLDKVSVSPNKKYLAYSVSNGGVDWRTIKIMDLETNSNLDFEITEVKFSDISWKSDSSGVYYNKYPKPLPENRLSQQSYDAAIYFTDISTGQEELFYGE</sequence>
<dbReference type="InterPro" id="IPR029058">
    <property type="entry name" value="AB_hydrolase_fold"/>
</dbReference>
<dbReference type="EMBL" id="SHBL01000002">
    <property type="protein sequence ID" value="RZO24894.1"/>
    <property type="molecule type" value="Genomic_DNA"/>
</dbReference>
<dbReference type="SUPFAM" id="SSF50993">
    <property type="entry name" value="Peptidase/esterase 'gauge' domain"/>
    <property type="match status" value="1"/>
</dbReference>
<feature type="non-terminal residue" evidence="3">
    <location>
        <position position="236"/>
    </location>
</feature>
<dbReference type="Proteomes" id="UP000320146">
    <property type="component" value="Unassembled WGS sequence"/>
</dbReference>
<dbReference type="Gene3D" id="3.40.50.1820">
    <property type="entry name" value="alpha/beta hydrolase"/>
    <property type="match status" value="1"/>
</dbReference>
<dbReference type="AlphaFoldDB" id="A0A520MUP0"/>
<gene>
    <name evidence="3" type="ORF">EVA99_00560</name>
</gene>
<dbReference type="GO" id="GO:0004252">
    <property type="term" value="F:serine-type endopeptidase activity"/>
    <property type="evidence" value="ECO:0007669"/>
    <property type="project" value="InterPro"/>
</dbReference>
<dbReference type="PANTHER" id="PTHR42881:SF2">
    <property type="entry name" value="PROLYL ENDOPEPTIDASE"/>
    <property type="match status" value="1"/>
</dbReference>
<proteinExistence type="predicted"/>
<dbReference type="GO" id="GO:0070012">
    <property type="term" value="F:oligopeptidase activity"/>
    <property type="evidence" value="ECO:0007669"/>
    <property type="project" value="TreeGrafter"/>
</dbReference>
<feature type="domain" description="Peptidase S9A N-terminal" evidence="2">
    <location>
        <begin position="26"/>
        <end position="231"/>
    </location>
</feature>
<dbReference type="InterPro" id="IPR051167">
    <property type="entry name" value="Prolyl_oligopep/macrocyclase"/>
</dbReference>
<dbReference type="Pfam" id="PF02897">
    <property type="entry name" value="Peptidase_S9_N"/>
    <property type="match status" value="1"/>
</dbReference>
<evidence type="ECO:0000313" key="3">
    <source>
        <dbReference type="EMBL" id="RZO24894.1"/>
    </source>
</evidence>
<evidence type="ECO:0000256" key="1">
    <source>
        <dbReference type="SAM" id="SignalP"/>
    </source>
</evidence>
<dbReference type="GO" id="GO:0005829">
    <property type="term" value="C:cytosol"/>
    <property type="evidence" value="ECO:0007669"/>
    <property type="project" value="TreeGrafter"/>
</dbReference>
<feature type="signal peptide" evidence="1">
    <location>
        <begin position="1"/>
        <end position="17"/>
    </location>
</feature>
<feature type="chain" id="PRO_5021902528" description="Peptidase S9A N-terminal domain-containing protein" evidence="1">
    <location>
        <begin position="18"/>
        <end position="236"/>
    </location>
</feature>
<accession>A0A520MUP0</accession>
<dbReference type="Gene3D" id="2.130.10.120">
    <property type="entry name" value="Prolyl oligopeptidase, N-terminal domain"/>
    <property type="match status" value="1"/>
</dbReference>
<protein>
    <recommendedName>
        <fullName evidence="2">Peptidase S9A N-terminal domain-containing protein</fullName>
    </recommendedName>
</protein>
<comment type="caution">
    <text evidence="3">The sequence shown here is derived from an EMBL/GenBank/DDBJ whole genome shotgun (WGS) entry which is preliminary data.</text>
</comment>
<name>A0A520MUP0_9GAMM</name>
<keyword evidence="1" id="KW-0732">Signal</keyword>
<organism evidence="3 4">
    <name type="scientific">SAR86 cluster bacterium</name>
    <dbReference type="NCBI Taxonomy" id="2030880"/>
    <lineage>
        <taxon>Bacteria</taxon>
        <taxon>Pseudomonadati</taxon>
        <taxon>Pseudomonadota</taxon>
        <taxon>Gammaproteobacteria</taxon>
        <taxon>SAR86 cluster</taxon>
    </lineage>
</organism>
<dbReference type="InterPro" id="IPR023302">
    <property type="entry name" value="Pept_S9A_N"/>
</dbReference>
<dbReference type="PANTHER" id="PTHR42881">
    <property type="entry name" value="PROLYL ENDOPEPTIDASE"/>
    <property type="match status" value="1"/>
</dbReference>
<evidence type="ECO:0000313" key="4">
    <source>
        <dbReference type="Proteomes" id="UP000320146"/>
    </source>
</evidence>
<evidence type="ECO:0000259" key="2">
    <source>
        <dbReference type="Pfam" id="PF02897"/>
    </source>
</evidence>
<reference evidence="3 4" key="1">
    <citation type="submission" date="2019-02" db="EMBL/GenBank/DDBJ databases">
        <title>Prokaryotic population dynamics and viral predation in marine succession experiment using metagenomics: the confinement effect.</title>
        <authorList>
            <person name="Haro-Moreno J.M."/>
            <person name="Rodriguez-Valera F."/>
            <person name="Lopez-Perez M."/>
        </authorList>
    </citation>
    <scope>NUCLEOTIDE SEQUENCE [LARGE SCALE GENOMIC DNA]</scope>
    <source>
        <strain evidence="3">MED-G166</strain>
    </source>
</reference>